<dbReference type="Gene3D" id="3.30.450.80">
    <property type="entry name" value="Transcription factor LuxR-like, autoinducer-binding domain"/>
    <property type="match status" value="1"/>
</dbReference>
<dbReference type="InterPro" id="IPR016032">
    <property type="entry name" value="Sig_transdc_resp-reg_C-effctor"/>
</dbReference>
<dbReference type="InterPro" id="IPR036388">
    <property type="entry name" value="WH-like_DNA-bd_sf"/>
</dbReference>
<proteinExistence type="predicted"/>
<dbReference type="EMBL" id="BRLH01000009">
    <property type="protein sequence ID" value="GKX56849.1"/>
    <property type="molecule type" value="Genomic_DNA"/>
</dbReference>
<keyword evidence="6" id="KW-1185">Reference proteome</keyword>
<evidence type="ECO:0000313" key="5">
    <source>
        <dbReference type="EMBL" id="GKX56849.1"/>
    </source>
</evidence>
<dbReference type="InterPro" id="IPR005143">
    <property type="entry name" value="TF_LuxR_autoind-bd_dom"/>
</dbReference>
<keyword evidence="3" id="KW-0804">Transcription</keyword>
<feature type="domain" description="HTH luxR-type" evidence="4">
    <location>
        <begin position="163"/>
        <end position="228"/>
    </location>
</feature>
<dbReference type="PROSITE" id="PS50043">
    <property type="entry name" value="HTH_LUXR_2"/>
    <property type="match status" value="1"/>
</dbReference>
<reference evidence="5" key="1">
    <citation type="submission" date="2022-06" db="EMBL/GenBank/DDBJ databases">
        <title>Draft genome sequences of Leminorella grimontii str. JCM5902.</title>
        <authorList>
            <person name="Wakabayashi Y."/>
            <person name="Kojima K."/>
        </authorList>
    </citation>
    <scope>NUCLEOTIDE SEQUENCE</scope>
    <source>
        <strain evidence="5">JCM 5902</strain>
    </source>
</reference>
<dbReference type="SMART" id="SM00421">
    <property type="entry name" value="HTH_LUXR"/>
    <property type="match status" value="1"/>
</dbReference>
<evidence type="ECO:0000313" key="6">
    <source>
        <dbReference type="Proteomes" id="UP001058124"/>
    </source>
</evidence>
<dbReference type="Pfam" id="PF00196">
    <property type="entry name" value="GerE"/>
    <property type="match status" value="1"/>
</dbReference>
<dbReference type="CDD" id="cd06170">
    <property type="entry name" value="LuxR_C_like"/>
    <property type="match status" value="1"/>
</dbReference>
<comment type="caution">
    <text evidence="5">The sequence shown here is derived from an EMBL/GenBank/DDBJ whole genome shotgun (WGS) entry which is preliminary data.</text>
</comment>
<dbReference type="Proteomes" id="UP001058124">
    <property type="component" value="Unassembled WGS sequence"/>
</dbReference>
<dbReference type="Pfam" id="PF03472">
    <property type="entry name" value="Autoind_bind"/>
    <property type="match status" value="1"/>
</dbReference>
<protein>
    <submittedName>
        <fullName evidence="5">LuxR family transcriptional regulator</fullName>
    </submittedName>
</protein>
<dbReference type="PRINTS" id="PR00038">
    <property type="entry name" value="HTHLUXR"/>
</dbReference>
<dbReference type="RefSeq" id="WP_027274972.1">
    <property type="nucleotide sequence ID" value="NZ_BRLH01000009.1"/>
</dbReference>
<keyword evidence="2" id="KW-0238">DNA-binding</keyword>
<dbReference type="AlphaFoldDB" id="A0AAV5N7A9"/>
<dbReference type="Gene3D" id="1.10.10.10">
    <property type="entry name" value="Winged helix-like DNA-binding domain superfamily/Winged helix DNA-binding domain"/>
    <property type="match status" value="1"/>
</dbReference>
<organism evidence="5 6">
    <name type="scientific">Leminorella grimontii</name>
    <dbReference type="NCBI Taxonomy" id="82981"/>
    <lineage>
        <taxon>Bacteria</taxon>
        <taxon>Pseudomonadati</taxon>
        <taxon>Pseudomonadota</taxon>
        <taxon>Gammaproteobacteria</taxon>
        <taxon>Enterobacterales</taxon>
        <taxon>Budviciaceae</taxon>
        <taxon>Leminorella</taxon>
    </lineage>
</organism>
<dbReference type="GO" id="GO:0006355">
    <property type="term" value="P:regulation of DNA-templated transcription"/>
    <property type="evidence" value="ECO:0007669"/>
    <property type="project" value="InterPro"/>
</dbReference>
<dbReference type="PANTHER" id="PTHR44688">
    <property type="entry name" value="DNA-BINDING TRANSCRIPTIONAL ACTIVATOR DEVR_DOSR"/>
    <property type="match status" value="1"/>
</dbReference>
<evidence type="ECO:0000256" key="3">
    <source>
        <dbReference type="ARBA" id="ARBA00023163"/>
    </source>
</evidence>
<accession>A0AAV5N7A9</accession>
<dbReference type="SUPFAM" id="SSF75516">
    <property type="entry name" value="Pheromone-binding domain of LuxR-like quorum-sensing transcription factors"/>
    <property type="match status" value="1"/>
</dbReference>
<evidence type="ECO:0000256" key="2">
    <source>
        <dbReference type="ARBA" id="ARBA00023125"/>
    </source>
</evidence>
<dbReference type="GO" id="GO:0003677">
    <property type="term" value="F:DNA binding"/>
    <property type="evidence" value="ECO:0007669"/>
    <property type="project" value="UniProtKB-KW"/>
</dbReference>
<dbReference type="SUPFAM" id="SSF46894">
    <property type="entry name" value="C-terminal effector domain of the bipartite response regulators"/>
    <property type="match status" value="1"/>
</dbReference>
<sequence>MMKPLKRDKSIRSFLEKRLSHYGLKEYCYFLFSKYSGNATTIISNYPQEWIDEYIAAEYYLTDPVILHAKQTIVPFSWRELDMKKRSYPLEGIAEFRHRNRLFDGFTFPVHDASNRIALLSFCNYDGNQNFHENIRLYQAELQLLLINTHDKVIRYINDELVEEREEFLLSSRELEILKWVSMGKTYIESAIILGIRERTIKFHMKNIVNKLNVSNAKHAIKKAIELNLLN</sequence>
<dbReference type="InterPro" id="IPR000792">
    <property type="entry name" value="Tscrpt_reg_LuxR_C"/>
</dbReference>
<evidence type="ECO:0000256" key="1">
    <source>
        <dbReference type="ARBA" id="ARBA00023015"/>
    </source>
</evidence>
<dbReference type="PANTHER" id="PTHR44688:SF16">
    <property type="entry name" value="DNA-BINDING TRANSCRIPTIONAL ACTIVATOR DEVR_DOSR"/>
    <property type="match status" value="1"/>
</dbReference>
<name>A0AAV5N7A9_9GAMM</name>
<dbReference type="InterPro" id="IPR036693">
    <property type="entry name" value="TF_LuxR_autoind-bd_dom_sf"/>
</dbReference>
<gene>
    <name evidence="5" type="primary">yenR</name>
    <name evidence="5" type="ORF">SOASR030_29610</name>
</gene>
<evidence type="ECO:0000259" key="4">
    <source>
        <dbReference type="PROSITE" id="PS50043"/>
    </source>
</evidence>
<keyword evidence="1" id="KW-0805">Transcription regulation</keyword>